<dbReference type="Gene3D" id="3.40.720.10">
    <property type="entry name" value="Alkaline Phosphatase, subunit A"/>
    <property type="match status" value="1"/>
</dbReference>
<feature type="chain" id="PRO_5032452713" evidence="9">
    <location>
        <begin position="21"/>
        <end position="482"/>
    </location>
</feature>
<proteinExistence type="inferred from homology"/>
<evidence type="ECO:0000256" key="7">
    <source>
        <dbReference type="PIRSR" id="PIRSR600917-52"/>
    </source>
</evidence>
<dbReference type="GO" id="GO:0046872">
    <property type="term" value="F:metal ion binding"/>
    <property type="evidence" value="ECO:0007669"/>
    <property type="project" value="UniProtKB-KW"/>
</dbReference>
<dbReference type="Proteomes" id="UP000555103">
    <property type="component" value="Unassembled WGS sequence"/>
</dbReference>
<comment type="caution">
    <text evidence="11">The sequence shown here is derived from an EMBL/GenBank/DDBJ whole genome shotgun (WGS) entry which is preliminary data.</text>
</comment>
<evidence type="ECO:0000256" key="5">
    <source>
        <dbReference type="ARBA" id="ARBA00022801"/>
    </source>
</evidence>
<sequence length="482" mass="54767">MNYRYIIGGSLSLVATSMLAQVKSTDTDTKKMNVLFILADDLRPNLGCYSDPYAITPNIDNIAANGITFGNAYCQQAVSNPSRASMLTGLRPDQTGVTNLYTNFRDSIPDAVTLPQFFKNNGYCVTGVGKIFHSVAHDIDTISFTKVLPLERRGYLLPQNSRRKGGKQSAYEDADVEDNKYPDGEIADNAVQMIKNASESSSPFFLAVGFLKPHLPFNAPKKYWDMYKDHKFEIKHRERPERSPDIAFHNWDELRGYANMPDTGALNTNQEQELWRGYYACISYVDTQIGKLLDALDEHGMRDNTIIVLWGDHGYHLGEQDLWCKSTNYELDTRIPLIISVPTGKLKDIYSSSIVEAVDIYPTLTDYCGFGKSPILAGTSLRSVMDRKDGFKESNYAFSQFVRPYEAILKRTPATHMGYSVRTPQWRFTCWYNLTTGDIDEKELYLINKDSVESKNLTGDTQYMNVEKELLECVNNYRNEKY</sequence>
<evidence type="ECO:0000313" key="12">
    <source>
        <dbReference type="Proteomes" id="UP000555103"/>
    </source>
</evidence>
<evidence type="ECO:0000259" key="10">
    <source>
        <dbReference type="Pfam" id="PF00884"/>
    </source>
</evidence>
<dbReference type="GO" id="GO:0004423">
    <property type="term" value="F:iduronate-2-sulfatase activity"/>
    <property type="evidence" value="ECO:0007669"/>
    <property type="project" value="UniProtKB-EC"/>
</dbReference>
<dbReference type="InterPro" id="IPR035874">
    <property type="entry name" value="IDS"/>
</dbReference>
<organism evidence="11 12">
    <name type="scientific">Dysgonomonas hofstadii</name>
    <dbReference type="NCBI Taxonomy" id="637886"/>
    <lineage>
        <taxon>Bacteria</taxon>
        <taxon>Pseudomonadati</taxon>
        <taxon>Bacteroidota</taxon>
        <taxon>Bacteroidia</taxon>
        <taxon>Bacteroidales</taxon>
        <taxon>Dysgonomonadaceae</taxon>
        <taxon>Dysgonomonas</taxon>
    </lineage>
</organism>
<gene>
    <name evidence="11" type="ORF">GGR21_003545</name>
</gene>
<dbReference type="GO" id="GO:0005737">
    <property type="term" value="C:cytoplasm"/>
    <property type="evidence" value="ECO:0007669"/>
    <property type="project" value="TreeGrafter"/>
</dbReference>
<name>A0A840CXZ3_9BACT</name>
<protein>
    <submittedName>
        <fullName evidence="11">Iduronate 2-sulfatase</fullName>
        <ecNumber evidence="11">3.1.6.13</ecNumber>
    </submittedName>
</protein>
<dbReference type="AlphaFoldDB" id="A0A840CXZ3"/>
<evidence type="ECO:0000256" key="9">
    <source>
        <dbReference type="SAM" id="SignalP"/>
    </source>
</evidence>
<feature type="region of interest" description="Disordered" evidence="8">
    <location>
        <begin position="159"/>
        <end position="179"/>
    </location>
</feature>
<keyword evidence="3" id="KW-0479">Metal-binding</keyword>
<evidence type="ECO:0000256" key="3">
    <source>
        <dbReference type="ARBA" id="ARBA00022723"/>
    </source>
</evidence>
<evidence type="ECO:0000256" key="6">
    <source>
        <dbReference type="ARBA" id="ARBA00022837"/>
    </source>
</evidence>
<comment type="similarity">
    <text evidence="2">Belongs to the sulfatase family.</text>
</comment>
<dbReference type="InterPro" id="IPR000917">
    <property type="entry name" value="Sulfatase_N"/>
</dbReference>
<feature type="modified residue" description="3-oxoalanine (Ser)" evidence="7">
    <location>
        <position position="79"/>
    </location>
</feature>
<evidence type="ECO:0000313" key="11">
    <source>
        <dbReference type="EMBL" id="MBB4037625.1"/>
    </source>
</evidence>
<comment type="PTM">
    <text evidence="7">The conversion to 3-oxoalanine (also known as C-formylglycine, FGly), of a serine or cysteine residue in prokaryotes and of a cysteine residue in eukaryotes, is critical for catalytic activity.</text>
</comment>
<dbReference type="EMBL" id="JACIEP010000015">
    <property type="protein sequence ID" value="MBB4037625.1"/>
    <property type="molecule type" value="Genomic_DNA"/>
</dbReference>
<evidence type="ECO:0000256" key="4">
    <source>
        <dbReference type="ARBA" id="ARBA00022729"/>
    </source>
</evidence>
<evidence type="ECO:0000256" key="8">
    <source>
        <dbReference type="SAM" id="MobiDB-lite"/>
    </source>
</evidence>
<dbReference type="SUPFAM" id="SSF53649">
    <property type="entry name" value="Alkaline phosphatase-like"/>
    <property type="match status" value="1"/>
</dbReference>
<evidence type="ECO:0000256" key="2">
    <source>
        <dbReference type="ARBA" id="ARBA00008779"/>
    </source>
</evidence>
<dbReference type="PANTHER" id="PTHR45953">
    <property type="entry name" value="IDURONATE 2-SULFATASE"/>
    <property type="match status" value="1"/>
</dbReference>
<dbReference type="InterPro" id="IPR017850">
    <property type="entry name" value="Alkaline_phosphatase_core_sf"/>
</dbReference>
<comment type="cofactor">
    <cofactor evidence="1">
        <name>Ca(2+)</name>
        <dbReference type="ChEBI" id="CHEBI:29108"/>
    </cofactor>
</comment>
<dbReference type="CDD" id="cd16030">
    <property type="entry name" value="iduronate-2-sulfatase"/>
    <property type="match status" value="1"/>
</dbReference>
<keyword evidence="4 9" id="KW-0732">Signal</keyword>
<dbReference type="PANTHER" id="PTHR45953:SF1">
    <property type="entry name" value="IDURONATE 2-SULFATASE"/>
    <property type="match status" value="1"/>
</dbReference>
<dbReference type="Pfam" id="PF00884">
    <property type="entry name" value="Sulfatase"/>
    <property type="match status" value="1"/>
</dbReference>
<feature type="domain" description="Sulfatase N-terminal" evidence="10">
    <location>
        <begin position="33"/>
        <end position="369"/>
    </location>
</feature>
<keyword evidence="6" id="KW-0106">Calcium</keyword>
<keyword evidence="5 11" id="KW-0378">Hydrolase</keyword>
<evidence type="ECO:0000256" key="1">
    <source>
        <dbReference type="ARBA" id="ARBA00001913"/>
    </source>
</evidence>
<reference evidence="11 12" key="1">
    <citation type="submission" date="2020-08" db="EMBL/GenBank/DDBJ databases">
        <title>Genomic Encyclopedia of Type Strains, Phase IV (KMG-IV): sequencing the most valuable type-strain genomes for metagenomic binning, comparative biology and taxonomic classification.</title>
        <authorList>
            <person name="Goeker M."/>
        </authorList>
    </citation>
    <scope>NUCLEOTIDE SEQUENCE [LARGE SCALE GENOMIC DNA]</scope>
    <source>
        <strain evidence="11 12">DSM 104969</strain>
    </source>
</reference>
<dbReference type="EC" id="3.1.6.13" evidence="11"/>
<accession>A0A840CXZ3</accession>
<dbReference type="RefSeq" id="WP_183308461.1">
    <property type="nucleotide sequence ID" value="NZ_JACIEP010000015.1"/>
</dbReference>
<feature type="signal peptide" evidence="9">
    <location>
        <begin position="1"/>
        <end position="20"/>
    </location>
</feature>
<keyword evidence="12" id="KW-1185">Reference proteome</keyword>